<dbReference type="Gene3D" id="3.40.50.1820">
    <property type="entry name" value="alpha/beta hydrolase"/>
    <property type="match status" value="1"/>
</dbReference>
<dbReference type="InterPro" id="IPR029058">
    <property type="entry name" value="AB_hydrolase_fold"/>
</dbReference>
<dbReference type="RefSeq" id="XP_006681265.1">
    <property type="nucleotide sequence ID" value="XM_006681202.1"/>
</dbReference>
<dbReference type="Proteomes" id="UP000007241">
    <property type="component" value="Unassembled WGS sequence"/>
</dbReference>
<feature type="domain" description="DUF676" evidence="3">
    <location>
        <begin position="532"/>
        <end position="706"/>
    </location>
</feature>
<feature type="region of interest" description="Disordered" evidence="2">
    <location>
        <begin position="396"/>
        <end position="416"/>
    </location>
</feature>
<comment type="similarity">
    <text evidence="1">Belongs to the putative lipase ROG1 family.</text>
</comment>
<dbReference type="PANTHER" id="PTHR12482:SF5">
    <property type="entry name" value="DUF676 DOMAIN-CONTAINING PROTEIN"/>
    <property type="match status" value="1"/>
</dbReference>
<dbReference type="GeneID" id="18244073"/>
<evidence type="ECO:0000256" key="2">
    <source>
        <dbReference type="SAM" id="MobiDB-lite"/>
    </source>
</evidence>
<feature type="compositionally biased region" description="Polar residues" evidence="2">
    <location>
        <begin position="406"/>
        <end position="416"/>
    </location>
</feature>
<dbReference type="STRING" id="684364.F4P946"/>
<sequence>MTSGSHSVFASNTFNLTTQGETIPLLCGTIFELHDMYYDTQAFEEDTCAYLEVQLYFLSDGESNDPDMLQLQQTRTIRLNDIMSIRANSLHHHIVTFDGTFFSNCDIVIATSPMGFDIQTEDLLTGLTSKSAARASLTGTLLTSIAGALGSSWPLNAQTSDFVTTSRRSLSNTNIKASSTSTPLQQISQCFLSNPSKSTCLSQFLTVALGCIWTLFDLYIYSSELMQGIQKNIEYAAPVKLIHDIIRTSLPRMDEDRMPSTYQIVDEVFPVFSRLKQITLMSGIGTLVRKWITIERKNQTEAEISCHLFNLINNLKPLIQEAWKSYIDLSVVCLFKGLLGLRTIYTLGRLERMHEKINNDQLESSLEFLANSRKKSIFLEDYPTDRHPLLTDLQKKNSHSMPEISATPQSLDSTSNQSISKLNSQIHSNVSLCGDSLSHLRLQRAFSSLYTGTGFDELLTSDLEYLSIQDFVDMLGTLNSSSEYLTKLSYYLNQFYCNAQPSDSFSNPLLNTLSGNQSQLDKVSKDTRSSFDFHQYRNHFKSMLFQLGIPLSSCKFLNSSSYEDDTFEDIDSMADLLVVEIVAFIESIQEQTLQSISFVCHSLGGIIARCAFRKPALKKYFGLFNTFVTLGSPHFSLALHQNMFITSAMGVYQAISRSKCIDQLNLREHSDPRQTLLYQLASDSSIQNFKHIFLYGSRQDKYVPYEGTLGLRLSTSEKPSVLQSGLNSSSNSTYSTKSTHAANSYNEHIKTILDEISQLFHSSLAQVANVHRYEVHFNHLEDAENIGTLFSSDMLGRKAHLSMIDDPGMVDMVVLCFLLRFPASDVLITHDNKINTNGMLDSH</sequence>
<evidence type="ECO:0000313" key="4">
    <source>
        <dbReference type="EMBL" id="EGF78279.1"/>
    </source>
</evidence>
<protein>
    <recommendedName>
        <fullName evidence="3">DUF676 domain-containing protein</fullName>
    </recommendedName>
</protein>
<accession>F4P946</accession>
<dbReference type="GO" id="GO:0006629">
    <property type="term" value="P:lipid metabolic process"/>
    <property type="evidence" value="ECO:0000318"/>
    <property type="project" value="GO_Central"/>
</dbReference>
<reference evidence="4 5" key="1">
    <citation type="submission" date="2009-12" db="EMBL/GenBank/DDBJ databases">
        <title>The draft genome of Batrachochytrium dendrobatidis.</title>
        <authorList>
            <consortium name="US DOE Joint Genome Institute (JGI-PGF)"/>
            <person name="Kuo A."/>
            <person name="Salamov A."/>
            <person name="Schmutz J."/>
            <person name="Lucas S."/>
            <person name="Pitluck S."/>
            <person name="Rosenblum E."/>
            <person name="Stajich J."/>
            <person name="Eisen M."/>
            <person name="Grigoriev I.V."/>
        </authorList>
    </citation>
    <scope>NUCLEOTIDE SEQUENCE [LARGE SCALE GENOMIC DNA]</scope>
    <source>
        <strain evidence="5">JAM81 / FGSC 10211</strain>
    </source>
</reference>
<dbReference type="SUPFAM" id="SSF53474">
    <property type="entry name" value="alpha/beta-Hydrolases"/>
    <property type="match status" value="1"/>
</dbReference>
<evidence type="ECO:0000259" key="3">
    <source>
        <dbReference type="Pfam" id="PF05057"/>
    </source>
</evidence>
<dbReference type="InterPro" id="IPR044294">
    <property type="entry name" value="Lipase-like"/>
</dbReference>
<keyword evidence="5" id="KW-1185">Reference proteome</keyword>
<dbReference type="InterPro" id="IPR007751">
    <property type="entry name" value="DUF676_lipase-like"/>
</dbReference>
<dbReference type="OrthoDB" id="2157259at2759"/>
<dbReference type="AlphaFoldDB" id="F4P946"/>
<dbReference type="Pfam" id="PF05057">
    <property type="entry name" value="DUF676"/>
    <property type="match status" value="1"/>
</dbReference>
<name>F4P946_BATDJ</name>
<evidence type="ECO:0000313" key="5">
    <source>
        <dbReference type="Proteomes" id="UP000007241"/>
    </source>
</evidence>
<dbReference type="PANTHER" id="PTHR12482">
    <property type="entry name" value="LIPASE ROG1-RELATED-RELATED"/>
    <property type="match status" value="1"/>
</dbReference>
<proteinExistence type="inferred from homology"/>
<dbReference type="HOGENOM" id="CLU_337692_0_0_1"/>
<organism evidence="4 5">
    <name type="scientific">Batrachochytrium dendrobatidis (strain JAM81 / FGSC 10211)</name>
    <name type="common">Frog chytrid fungus</name>
    <dbReference type="NCBI Taxonomy" id="684364"/>
    <lineage>
        <taxon>Eukaryota</taxon>
        <taxon>Fungi</taxon>
        <taxon>Fungi incertae sedis</taxon>
        <taxon>Chytridiomycota</taxon>
        <taxon>Chytridiomycota incertae sedis</taxon>
        <taxon>Chytridiomycetes</taxon>
        <taxon>Rhizophydiales</taxon>
        <taxon>Rhizophydiales incertae sedis</taxon>
        <taxon>Batrachochytrium</taxon>
    </lineage>
</organism>
<evidence type="ECO:0000256" key="1">
    <source>
        <dbReference type="ARBA" id="ARBA00007920"/>
    </source>
</evidence>
<dbReference type="InParanoid" id="F4P946"/>
<dbReference type="EMBL" id="GL882889">
    <property type="protein sequence ID" value="EGF78279.1"/>
    <property type="molecule type" value="Genomic_DNA"/>
</dbReference>
<gene>
    <name evidence="4" type="ORF">BATDEDRAFT_90942</name>
</gene>